<evidence type="ECO:0000256" key="7">
    <source>
        <dbReference type="ARBA" id="ARBA00022723"/>
    </source>
</evidence>
<dbReference type="PROSITE" id="PS01312">
    <property type="entry name" value="SECA"/>
    <property type="match status" value="1"/>
</dbReference>
<dbReference type="SUPFAM" id="SSF81886">
    <property type="entry name" value="Helical scaffold and wing domains of SecA"/>
    <property type="match status" value="1"/>
</dbReference>
<evidence type="ECO:0000256" key="8">
    <source>
        <dbReference type="ARBA" id="ARBA00022741"/>
    </source>
</evidence>
<name>A0ABP6NPW7_9ACTN</name>
<evidence type="ECO:0000256" key="13">
    <source>
        <dbReference type="ARBA" id="ARBA00023010"/>
    </source>
</evidence>
<dbReference type="HAMAP" id="MF_01382">
    <property type="entry name" value="SecA"/>
    <property type="match status" value="1"/>
</dbReference>
<dbReference type="PANTHER" id="PTHR30612">
    <property type="entry name" value="SECA INNER MEMBRANE COMPONENT OF SEC PROTEIN SECRETION SYSTEM"/>
    <property type="match status" value="1"/>
</dbReference>
<dbReference type="SUPFAM" id="SSF81767">
    <property type="entry name" value="Pre-protein crosslinking domain of SecA"/>
    <property type="match status" value="1"/>
</dbReference>
<evidence type="ECO:0000256" key="16">
    <source>
        <dbReference type="RuleBase" id="RU003874"/>
    </source>
</evidence>
<dbReference type="InterPro" id="IPR036266">
    <property type="entry name" value="SecA_Wing/Scaffold_sf"/>
</dbReference>
<comment type="subunit">
    <text evidence="15">Monomer and homodimer. Part of the essential Sec protein translocation apparatus which comprises SecA, SecYEG and auxiliary proteins SecDF. Other proteins may also be involved.</text>
</comment>
<dbReference type="Gene3D" id="3.40.50.300">
    <property type="entry name" value="P-loop containing nucleotide triphosphate hydrolases"/>
    <property type="match status" value="2"/>
</dbReference>
<keyword evidence="10 15" id="KW-0067">ATP-binding</keyword>
<comment type="caution">
    <text evidence="21">The sequence shown here is derived from an EMBL/GenBank/DDBJ whole genome shotgun (WGS) entry which is preliminary data.</text>
</comment>
<dbReference type="InterPro" id="IPR004027">
    <property type="entry name" value="SEC_C_motif"/>
</dbReference>
<keyword evidence="5 15" id="KW-1003">Cell membrane</keyword>
<dbReference type="CDD" id="cd18803">
    <property type="entry name" value="SF2_C_secA"/>
    <property type="match status" value="1"/>
</dbReference>
<dbReference type="PANTHER" id="PTHR30612:SF0">
    <property type="entry name" value="CHLOROPLAST PROTEIN-TRANSPORTING ATPASE"/>
    <property type="match status" value="1"/>
</dbReference>
<keyword evidence="7" id="KW-0479">Metal-binding</keyword>
<evidence type="ECO:0000256" key="10">
    <source>
        <dbReference type="ARBA" id="ARBA00022840"/>
    </source>
</evidence>
<dbReference type="EMBL" id="BAAAVV010000001">
    <property type="protein sequence ID" value="GAA3153786.1"/>
    <property type="molecule type" value="Genomic_DNA"/>
</dbReference>
<keyword evidence="22" id="KW-1185">Reference proteome</keyword>
<evidence type="ECO:0000313" key="22">
    <source>
        <dbReference type="Proteomes" id="UP001499924"/>
    </source>
</evidence>
<protein>
    <recommendedName>
        <fullName evidence="15 16">Protein translocase subunit SecA</fullName>
        <ecNumber evidence="15">7.4.2.8</ecNumber>
    </recommendedName>
</protein>
<dbReference type="InterPro" id="IPR011116">
    <property type="entry name" value="SecA_Wing/Scaffold"/>
</dbReference>
<dbReference type="PROSITE" id="PS51192">
    <property type="entry name" value="HELICASE_ATP_BIND_1"/>
    <property type="match status" value="1"/>
</dbReference>
<keyword evidence="6 15" id="KW-0963">Cytoplasm</keyword>
<dbReference type="Gene3D" id="3.10.450.50">
    <property type="match status" value="1"/>
</dbReference>
<feature type="domain" description="SecA family profile" evidence="20">
    <location>
        <begin position="1"/>
        <end position="613"/>
    </location>
</feature>
<evidence type="ECO:0000256" key="11">
    <source>
        <dbReference type="ARBA" id="ARBA00022927"/>
    </source>
</evidence>
<comment type="subcellular location">
    <subcellularLocation>
        <location evidence="15">Cell membrane</location>
        <topology evidence="15">Peripheral membrane protein</topology>
        <orientation evidence="15">Cytoplasmic side</orientation>
    </subcellularLocation>
    <subcellularLocation>
        <location evidence="15">Cytoplasm</location>
    </subcellularLocation>
    <subcellularLocation>
        <location evidence="2">Membrane</location>
        <topology evidence="2">Peripheral membrane protein</topology>
    </subcellularLocation>
    <text evidence="15">Distribution is 50-50.</text>
</comment>
<feature type="region of interest" description="Disordered" evidence="18">
    <location>
        <begin position="873"/>
        <end position="982"/>
    </location>
</feature>
<comment type="function">
    <text evidence="15">Part of the Sec protein translocase complex. Interacts with the SecYEG preprotein conducting channel. Has a central role in coupling the hydrolysis of ATP to the transfer of proteins into and across the cell membrane, serving as an ATP-driven molecular motor driving the stepwise translocation of polypeptide chains across the membrane.</text>
</comment>
<dbReference type="PROSITE" id="PS51196">
    <property type="entry name" value="SECA_MOTOR_DEAD"/>
    <property type="match status" value="1"/>
</dbReference>
<reference evidence="22" key="1">
    <citation type="journal article" date="2019" name="Int. J. Syst. Evol. Microbiol.">
        <title>The Global Catalogue of Microorganisms (GCM) 10K type strain sequencing project: providing services to taxonomists for standard genome sequencing and annotation.</title>
        <authorList>
            <consortium name="The Broad Institute Genomics Platform"/>
            <consortium name="The Broad Institute Genome Sequencing Center for Infectious Disease"/>
            <person name="Wu L."/>
            <person name="Ma J."/>
        </authorList>
    </citation>
    <scope>NUCLEOTIDE SEQUENCE [LARGE SCALE GENOMIC DNA]</scope>
    <source>
        <strain evidence="22">JCM 15614</strain>
    </source>
</reference>
<dbReference type="Pfam" id="PF01043">
    <property type="entry name" value="SecA_PP_bind"/>
    <property type="match status" value="1"/>
</dbReference>
<evidence type="ECO:0000256" key="18">
    <source>
        <dbReference type="SAM" id="MobiDB-lite"/>
    </source>
</evidence>
<comment type="catalytic activity">
    <reaction evidence="15">
        <text>ATP + H2O + cellular proteinSide 1 = ADP + phosphate + cellular proteinSide 2.</text>
        <dbReference type="EC" id="7.4.2.8"/>
    </reaction>
</comment>
<dbReference type="InterPro" id="IPR036670">
    <property type="entry name" value="SecA_X-link_sf"/>
</dbReference>
<gene>
    <name evidence="15 21" type="primary">secA</name>
    <name evidence="21" type="ORF">GCM10010531_00960</name>
</gene>
<dbReference type="EC" id="7.4.2.8" evidence="15"/>
<dbReference type="InterPro" id="IPR044722">
    <property type="entry name" value="SecA_SF2_C"/>
</dbReference>
<evidence type="ECO:0000256" key="15">
    <source>
        <dbReference type="HAMAP-Rule" id="MF_01382"/>
    </source>
</evidence>
<evidence type="ECO:0000256" key="14">
    <source>
        <dbReference type="ARBA" id="ARBA00023136"/>
    </source>
</evidence>
<dbReference type="InterPro" id="IPR011115">
    <property type="entry name" value="SecA_DEAD"/>
</dbReference>
<evidence type="ECO:0000256" key="2">
    <source>
        <dbReference type="ARBA" id="ARBA00004170"/>
    </source>
</evidence>
<dbReference type="SMART" id="SM00958">
    <property type="entry name" value="SecA_PP_bind"/>
    <property type="match status" value="1"/>
</dbReference>
<evidence type="ECO:0000256" key="3">
    <source>
        <dbReference type="ARBA" id="ARBA00007650"/>
    </source>
</evidence>
<evidence type="ECO:0000256" key="6">
    <source>
        <dbReference type="ARBA" id="ARBA00022490"/>
    </source>
</evidence>
<keyword evidence="12 15" id="KW-1278">Translocase</keyword>
<sequence length="982" mass="108313">MVFQKLLRAGEGKLLRRLSKIADAVESLSDETAELTDAELRAKTDEFKERYEDGESLDSLLPEAFAVVREAATRTLGQRHYRVQIMGGAALHLGNVAEMKTGEGKTLTGVLPAYLNALAGNGVHVVTTNDYLASRDAEWMGRVHRFLGLTVGTIVSGQAPPVRREQYLCDITHGTNNEFGFDYLRDNMAWSKADLVQRGHFYAIVDEVDSILIDEARTPLIISGPAEQSAKWYGEFARIAPLLKKDVHYEVEEAKRTVAITEEGVEFVEDQLGIDNLYEAVNTPLIGYLNNALKAKELFHRDQQYIVSNGEVLIVDEFTGRVLAGRRYNEGMHQAIEAKEKVKIKDENQTLATITLQNYFRLYEKLAGMTGTASTEAAELHQTYKLGVVPIPTNKPMVRKDQSDVIYKTEKAKFDAVVDDIAERHEAGQPVLIGTASVEKSELLAKFLLRRGIPHEVLNAKNHAREAHIVAQAGRLGGVTVSTNMAGRGTDIQLGGNPEFIADEALKARGLSPTETPEEYEAAWDDALEAAQEQVKAEHEEVVDAGGLYVLGTERHESRRIDNQLRGRSGRQGDPGESRFYLSLGDDLMRRFNGPMLEGMMNTLRVPDDQPIESKMVSRAIRSAQTQVEQQNFEVRKDVLKYDEVLNRQRTVIYDERRKVLEGADLHVQIQSMVDDVISAYVDGATETGYAEDWDLEQLWTGLKALYPVGITVKELLQKEADGDQSALSAESLKSELLDDVHRAYEERETKLGSEVMRELERRVLLSVMDRKWREHLYEMDYLRAGIHLRAMANRDPVVEYQREGYDMFMAMLDGIKEESVGFLFNLEVKTKEEQEAEAKAKQDEAEAAALAAAQAGTAKVLARRAAEEKAKAAAAGDGARTAPKQASARKSAPAAAAPVAEPATPSGTGPQLAVKGLDAPKTSPDQLSYSAPTLDASPKESGTAKAAKSATVTGTKETPRNAPCPCGSGKKYKQCHGAPGR</sequence>
<dbReference type="InterPro" id="IPR020937">
    <property type="entry name" value="SecA_CS"/>
</dbReference>
<evidence type="ECO:0000256" key="9">
    <source>
        <dbReference type="ARBA" id="ARBA00022833"/>
    </source>
</evidence>
<evidence type="ECO:0000256" key="17">
    <source>
        <dbReference type="SAM" id="Coils"/>
    </source>
</evidence>
<feature type="binding site" evidence="15">
    <location>
        <position position="84"/>
    </location>
    <ligand>
        <name>ATP</name>
        <dbReference type="ChEBI" id="CHEBI:30616"/>
    </ligand>
</feature>
<feature type="binding site" evidence="15">
    <location>
        <position position="491"/>
    </location>
    <ligand>
        <name>ATP</name>
        <dbReference type="ChEBI" id="CHEBI:30616"/>
    </ligand>
</feature>
<evidence type="ECO:0000256" key="12">
    <source>
        <dbReference type="ARBA" id="ARBA00022967"/>
    </source>
</evidence>
<keyword evidence="11 15" id="KW-0653">Protein transport</keyword>
<keyword evidence="8 15" id="KW-0547">Nucleotide-binding</keyword>
<dbReference type="Pfam" id="PF07516">
    <property type="entry name" value="SecA_SW"/>
    <property type="match status" value="1"/>
</dbReference>
<comment type="similarity">
    <text evidence="3 15 16">Belongs to the SecA family.</text>
</comment>
<dbReference type="Gene3D" id="3.90.1440.10">
    <property type="entry name" value="SecA, preprotein cross-linking domain"/>
    <property type="match status" value="1"/>
</dbReference>
<keyword evidence="14 15" id="KW-0472">Membrane</keyword>
<feature type="coiled-coil region" evidence="17">
    <location>
        <begin position="827"/>
        <end position="854"/>
    </location>
</feature>
<dbReference type="InterPro" id="IPR027417">
    <property type="entry name" value="P-loop_NTPase"/>
</dbReference>
<keyword evidence="9" id="KW-0862">Zinc</keyword>
<evidence type="ECO:0000256" key="5">
    <source>
        <dbReference type="ARBA" id="ARBA00022475"/>
    </source>
</evidence>
<evidence type="ECO:0000313" key="21">
    <source>
        <dbReference type="EMBL" id="GAA3153786.1"/>
    </source>
</evidence>
<proteinExistence type="inferred from homology"/>
<organism evidence="21 22">
    <name type="scientific">Blastococcus jejuensis</name>
    <dbReference type="NCBI Taxonomy" id="351224"/>
    <lineage>
        <taxon>Bacteria</taxon>
        <taxon>Bacillati</taxon>
        <taxon>Actinomycetota</taxon>
        <taxon>Actinomycetes</taxon>
        <taxon>Geodermatophilales</taxon>
        <taxon>Geodermatophilaceae</taxon>
        <taxon>Blastococcus</taxon>
    </lineage>
</organism>
<evidence type="ECO:0000256" key="1">
    <source>
        <dbReference type="ARBA" id="ARBA00001947"/>
    </source>
</evidence>
<feature type="compositionally biased region" description="Low complexity" evidence="18">
    <location>
        <begin position="883"/>
        <end position="907"/>
    </location>
</feature>
<dbReference type="Pfam" id="PF02810">
    <property type="entry name" value="SEC-C"/>
    <property type="match status" value="1"/>
</dbReference>
<dbReference type="InterPro" id="IPR000185">
    <property type="entry name" value="SecA"/>
</dbReference>
<feature type="binding site" evidence="15">
    <location>
        <begin position="102"/>
        <end position="106"/>
    </location>
    <ligand>
        <name>ATP</name>
        <dbReference type="ChEBI" id="CHEBI:30616"/>
    </ligand>
</feature>
<dbReference type="SUPFAM" id="SSF52540">
    <property type="entry name" value="P-loop containing nucleoside triphosphate hydrolases"/>
    <property type="match status" value="2"/>
</dbReference>
<evidence type="ECO:0000259" key="19">
    <source>
        <dbReference type="PROSITE" id="PS51192"/>
    </source>
</evidence>
<dbReference type="Proteomes" id="UP001499924">
    <property type="component" value="Unassembled WGS sequence"/>
</dbReference>
<dbReference type="InterPro" id="IPR011130">
    <property type="entry name" value="SecA_preprotein_X-link_dom"/>
</dbReference>
<dbReference type="InterPro" id="IPR014001">
    <property type="entry name" value="Helicase_ATP-bd"/>
</dbReference>
<dbReference type="Pfam" id="PF07517">
    <property type="entry name" value="SecA_DEAD"/>
    <property type="match status" value="1"/>
</dbReference>
<dbReference type="CDD" id="cd17928">
    <property type="entry name" value="DEXDc_SecA"/>
    <property type="match status" value="1"/>
</dbReference>
<dbReference type="Pfam" id="PF21090">
    <property type="entry name" value="P-loop_SecA"/>
    <property type="match status" value="1"/>
</dbReference>
<dbReference type="NCBIfam" id="TIGR00963">
    <property type="entry name" value="secA"/>
    <property type="match status" value="1"/>
</dbReference>
<keyword evidence="13 15" id="KW-0811">Translocation</keyword>
<dbReference type="InterPro" id="IPR014018">
    <property type="entry name" value="SecA_motor_DEAD"/>
</dbReference>
<keyword evidence="17" id="KW-0175">Coiled coil</keyword>
<evidence type="ECO:0000256" key="4">
    <source>
        <dbReference type="ARBA" id="ARBA00022448"/>
    </source>
</evidence>
<feature type="domain" description="Helicase ATP-binding" evidence="19">
    <location>
        <begin position="86"/>
        <end position="244"/>
    </location>
</feature>
<dbReference type="PRINTS" id="PR00906">
    <property type="entry name" value="SECA"/>
</dbReference>
<dbReference type="NCBIfam" id="NF009538">
    <property type="entry name" value="PRK12904.1"/>
    <property type="match status" value="1"/>
</dbReference>
<dbReference type="SMART" id="SM00957">
    <property type="entry name" value="SecA_DEAD"/>
    <property type="match status" value="1"/>
</dbReference>
<evidence type="ECO:0000259" key="20">
    <source>
        <dbReference type="PROSITE" id="PS51196"/>
    </source>
</evidence>
<dbReference type="RefSeq" id="WP_344686517.1">
    <property type="nucleotide sequence ID" value="NZ_BAAAVV010000001.1"/>
</dbReference>
<comment type="cofactor">
    <cofactor evidence="1">
        <name>Zn(2+)</name>
        <dbReference type="ChEBI" id="CHEBI:29105"/>
    </cofactor>
</comment>
<keyword evidence="4 15" id="KW-0813">Transport</keyword>
<accession>A0ABP6NPW7</accession>
<dbReference type="Gene3D" id="1.10.3060.10">
    <property type="entry name" value="Helical scaffold and wing domains of SecA"/>
    <property type="match status" value="1"/>
</dbReference>